<protein>
    <submittedName>
        <fullName evidence="2">Uncharacterized protein</fullName>
    </submittedName>
</protein>
<keyword evidence="3" id="KW-1185">Reference proteome</keyword>
<evidence type="ECO:0000256" key="1">
    <source>
        <dbReference type="SAM" id="MobiDB-lite"/>
    </source>
</evidence>
<comment type="caution">
    <text evidence="2">The sequence shown here is derived from an EMBL/GenBank/DDBJ whole genome shotgun (WGS) entry which is preliminary data.</text>
</comment>
<feature type="compositionally biased region" description="Basic and acidic residues" evidence="1">
    <location>
        <begin position="1"/>
        <end position="15"/>
    </location>
</feature>
<evidence type="ECO:0000313" key="3">
    <source>
        <dbReference type="Proteomes" id="UP001215598"/>
    </source>
</evidence>
<accession>A0AAD7K421</accession>
<name>A0AAD7K421_9AGAR</name>
<evidence type="ECO:0000313" key="2">
    <source>
        <dbReference type="EMBL" id="KAJ7775325.1"/>
    </source>
</evidence>
<proteinExistence type="predicted"/>
<feature type="region of interest" description="Disordered" evidence="1">
    <location>
        <begin position="1"/>
        <end position="40"/>
    </location>
</feature>
<dbReference type="Proteomes" id="UP001215598">
    <property type="component" value="Unassembled WGS sequence"/>
</dbReference>
<gene>
    <name evidence="2" type="ORF">B0H16DRAFT_1684301</name>
</gene>
<organism evidence="2 3">
    <name type="scientific">Mycena metata</name>
    <dbReference type="NCBI Taxonomy" id="1033252"/>
    <lineage>
        <taxon>Eukaryota</taxon>
        <taxon>Fungi</taxon>
        <taxon>Dikarya</taxon>
        <taxon>Basidiomycota</taxon>
        <taxon>Agaricomycotina</taxon>
        <taxon>Agaricomycetes</taxon>
        <taxon>Agaricomycetidae</taxon>
        <taxon>Agaricales</taxon>
        <taxon>Marasmiineae</taxon>
        <taxon>Mycenaceae</taxon>
        <taxon>Mycena</taxon>
    </lineage>
</organism>
<dbReference type="AlphaFoldDB" id="A0AAD7K421"/>
<sequence length="325" mass="35172">MGRADRRAADDDARGGRGLAERCGFGAGDAPDAPRSSHDLPLNGNVSQYLDASRVTLALLGRRIVAPQRSSSIGSPFRSFAAAQIPGPYNTQNHSTTAVSLRFGTVRADQGSVFFFQAFALYHAAYPAAYHVRSLAGQPFPSHGKFTESKIYERYTIRRRVLRAAATELFILPDPRSVPTYSRAICIQPQLTRGFILGDGAEIVEGRGAKRLGARTGWLGWMEDIYCAAGSAVTRFKDLGRARLSGPAHGIKYRETPLILDSTEATKQLCNGGAACSKLPHAGALALRKSTLQVWSPFSTPLLNDHRLATPHPPPLQYQLAAASR</sequence>
<dbReference type="EMBL" id="JARKIB010000010">
    <property type="protein sequence ID" value="KAJ7775325.1"/>
    <property type="molecule type" value="Genomic_DNA"/>
</dbReference>
<reference evidence="2" key="1">
    <citation type="submission" date="2023-03" db="EMBL/GenBank/DDBJ databases">
        <title>Massive genome expansion in bonnet fungi (Mycena s.s.) driven by repeated elements and novel gene families across ecological guilds.</title>
        <authorList>
            <consortium name="Lawrence Berkeley National Laboratory"/>
            <person name="Harder C.B."/>
            <person name="Miyauchi S."/>
            <person name="Viragh M."/>
            <person name="Kuo A."/>
            <person name="Thoen E."/>
            <person name="Andreopoulos B."/>
            <person name="Lu D."/>
            <person name="Skrede I."/>
            <person name="Drula E."/>
            <person name="Henrissat B."/>
            <person name="Morin E."/>
            <person name="Kohler A."/>
            <person name="Barry K."/>
            <person name="LaButti K."/>
            <person name="Morin E."/>
            <person name="Salamov A."/>
            <person name="Lipzen A."/>
            <person name="Mereny Z."/>
            <person name="Hegedus B."/>
            <person name="Baldrian P."/>
            <person name="Stursova M."/>
            <person name="Weitz H."/>
            <person name="Taylor A."/>
            <person name="Grigoriev I.V."/>
            <person name="Nagy L.G."/>
            <person name="Martin F."/>
            <person name="Kauserud H."/>
        </authorList>
    </citation>
    <scope>NUCLEOTIDE SEQUENCE</scope>
    <source>
        <strain evidence="2">CBHHK182m</strain>
    </source>
</reference>